<feature type="domain" description="GST N-terminal" evidence="1">
    <location>
        <begin position="1"/>
        <end position="82"/>
    </location>
</feature>
<dbReference type="GO" id="GO:0004364">
    <property type="term" value="F:glutathione transferase activity"/>
    <property type="evidence" value="ECO:0007669"/>
    <property type="project" value="UniProtKB-EC"/>
</dbReference>
<dbReference type="CDD" id="cd03049">
    <property type="entry name" value="GST_N_3"/>
    <property type="match status" value="1"/>
</dbReference>
<dbReference type="Gene3D" id="3.40.30.10">
    <property type="entry name" value="Glutaredoxin"/>
    <property type="match status" value="1"/>
</dbReference>
<dbReference type="InterPro" id="IPR036282">
    <property type="entry name" value="Glutathione-S-Trfase_C_sf"/>
</dbReference>
<proteinExistence type="predicted"/>
<dbReference type="SUPFAM" id="SSF47616">
    <property type="entry name" value="GST C-terminal domain-like"/>
    <property type="match status" value="1"/>
</dbReference>
<comment type="caution">
    <text evidence="2">The sequence shown here is derived from an EMBL/GenBank/DDBJ whole genome shotgun (WGS) entry which is preliminary data.</text>
</comment>
<dbReference type="PANTHER" id="PTHR43969">
    <property type="entry name" value="GLUTATHIONE S TRANSFERASE D10, ISOFORM A-RELATED"/>
    <property type="match status" value="1"/>
</dbReference>
<dbReference type="Proteomes" id="UP000536262">
    <property type="component" value="Unassembled WGS sequence"/>
</dbReference>
<dbReference type="Pfam" id="PF13410">
    <property type="entry name" value="GST_C_2"/>
    <property type="match status" value="1"/>
</dbReference>
<dbReference type="Gene3D" id="1.20.1050.10">
    <property type="match status" value="1"/>
</dbReference>
<accession>A0A7X0F6I1</accession>
<dbReference type="InterPro" id="IPR004045">
    <property type="entry name" value="Glutathione_S-Trfase_N"/>
</dbReference>
<protein>
    <submittedName>
        <fullName evidence="2">Glutathione S-transferase</fullName>
        <ecNumber evidence="2">2.5.1.18</ecNumber>
    </submittedName>
</protein>
<dbReference type="RefSeq" id="WP_184699254.1">
    <property type="nucleotide sequence ID" value="NZ_BAABEG010000001.1"/>
</dbReference>
<dbReference type="SUPFAM" id="SSF52833">
    <property type="entry name" value="Thioredoxin-like"/>
    <property type="match status" value="1"/>
</dbReference>
<dbReference type="Pfam" id="PF13409">
    <property type="entry name" value="GST_N_2"/>
    <property type="match status" value="1"/>
</dbReference>
<dbReference type="PROSITE" id="PS50404">
    <property type="entry name" value="GST_NTER"/>
    <property type="match status" value="1"/>
</dbReference>
<name>A0A7X0F6I1_9HYPH</name>
<dbReference type="InterPro" id="IPR036249">
    <property type="entry name" value="Thioredoxin-like_sf"/>
</dbReference>
<keyword evidence="2" id="KW-0808">Transferase</keyword>
<evidence type="ECO:0000313" key="2">
    <source>
        <dbReference type="EMBL" id="MBB6354048.1"/>
    </source>
</evidence>
<keyword evidence="3" id="KW-1185">Reference proteome</keyword>
<dbReference type="GO" id="GO:0006749">
    <property type="term" value="P:glutathione metabolic process"/>
    <property type="evidence" value="ECO:0007669"/>
    <property type="project" value="TreeGrafter"/>
</dbReference>
<sequence length="215" mass="23629">MKLFYAPTSPYVRKVMVVAHEVQLVSSIELVTSGTTPLAGDEDLIAVNPLGKIPALLTNDGMCLFDSRVICEYLADQAESATLFGRQGQRNWQALMQQALGDGLLDAALLARYEMLVRPEGERSPQWRAAQLRKVEAALDRIEALLPEIGGEATIGTISFGCALGYLDFRFPELDWRAGRPAAARWFADFDARASMVATKPYDRVAPVEPTKIKA</sequence>
<dbReference type="EMBL" id="JACHOU010000003">
    <property type="protein sequence ID" value="MBB6354048.1"/>
    <property type="molecule type" value="Genomic_DNA"/>
</dbReference>
<gene>
    <name evidence="2" type="ORF">GGR00_001822</name>
</gene>
<dbReference type="CDD" id="cd03205">
    <property type="entry name" value="GST_C_6"/>
    <property type="match status" value="1"/>
</dbReference>
<reference evidence="2 3" key="1">
    <citation type="submission" date="2020-08" db="EMBL/GenBank/DDBJ databases">
        <title>Genomic Encyclopedia of Type Strains, Phase IV (KMG-IV): sequencing the most valuable type-strain genomes for metagenomic binning, comparative biology and taxonomic classification.</title>
        <authorList>
            <person name="Goeker M."/>
        </authorList>
    </citation>
    <scope>NUCLEOTIDE SEQUENCE [LARGE SCALE GENOMIC DNA]</scope>
    <source>
        <strain evidence="2 3">DSM 7051</strain>
    </source>
</reference>
<organism evidence="2 3">
    <name type="scientific">Aminobacter aganoensis</name>
    <dbReference type="NCBI Taxonomy" id="83264"/>
    <lineage>
        <taxon>Bacteria</taxon>
        <taxon>Pseudomonadati</taxon>
        <taxon>Pseudomonadota</taxon>
        <taxon>Alphaproteobacteria</taxon>
        <taxon>Hyphomicrobiales</taxon>
        <taxon>Phyllobacteriaceae</taxon>
        <taxon>Aminobacter</taxon>
    </lineage>
</organism>
<evidence type="ECO:0000313" key="3">
    <source>
        <dbReference type="Proteomes" id="UP000536262"/>
    </source>
</evidence>
<dbReference type="AlphaFoldDB" id="A0A7X0F6I1"/>
<dbReference type="EC" id="2.5.1.18" evidence="2"/>
<dbReference type="PANTHER" id="PTHR43969:SF9">
    <property type="entry name" value="GLUTATHIONE S TRANSFERASE D10, ISOFORM A-RELATED"/>
    <property type="match status" value="1"/>
</dbReference>
<evidence type="ECO:0000259" key="1">
    <source>
        <dbReference type="PROSITE" id="PS50404"/>
    </source>
</evidence>